<feature type="region of interest" description="Disordered" evidence="1">
    <location>
        <begin position="507"/>
        <end position="527"/>
    </location>
</feature>
<proteinExistence type="predicted"/>
<sequence length="557" mass="59983">MQFSICSLPTQLVLLLGAAQTTWAATSSAGKMAAWFTTIGPQILVQNLTTGGIMYSSCNSYTTPIFPNDPPNLLSLTYQPRNGTAVAGTGWWDNTKTTTSMFYQAQNGDLINSLFYCDMDTGKFENQGSWVISDGVPQVDDQQSISNETGLASLVLGDTEGYRVYYHDANMHIHEISYTTETNWHYSGGVSQAPAFSRAIHAQFTGSGNISVASPKDAQNIEVSRLNSDKTWHLSLATFPRPLTSSLVTNKTNSTSITLDTDANVNFTLPAWDGTAGSLGVAIDHAFTRSVYYIGTDRALYQASNVNFVWRLMANQSRAQWPLADVPNADFALASDYASSEVRVYYYVSDRITEVNFDGDGSWKTAAALAVKNTTAKPTTSPTASPSSSAGASSGLSTGAKAGIGVGVSLGVIAIAGLLGVWLCLRRRMRHAHPQATMSPHAPGALAAAGAGGAGGQYQDYASTPYGSPPQQSVSPSQYTDYTNSAYGQPQMQQQWTGDNKQGYPAGYQYPYAVQTPPPPQELEGPRPMYEMADQHYSHELVGDSQRTEMPANEVRR</sequence>
<organism evidence="4 5">
    <name type="scientific">Phaeoacremonium minimum (strain UCR-PA7)</name>
    <name type="common">Esca disease fungus</name>
    <name type="synonym">Togninia minima</name>
    <dbReference type="NCBI Taxonomy" id="1286976"/>
    <lineage>
        <taxon>Eukaryota</taxon>
        <taxon>Fungi</taxon>
        <taxon>Dikarya</taxon>
        <taxon>Ascomycota</taxon>
        <taxon>Pezizomycotina</taxon>
        <taxon>Sordariomycetes</taxon>
        <taxon>Sordariomycetidae</taxon>
        <taxon>Togniniales</taxon>
        <taxon>Togniniaceae</taxon>
        <taxon>Phaeoacremonium</taxon>
    </lineage>
</organism>
<dbReference type="OrthoDB" id="4696326at2759"/>
<gene>
    <name evidence="4" type="ORF">UCRPA7_5393</name>
</gene>
<feature type="region of interest" description="Disordered" evidence="1">
    <location>
        <begin position="374"/>
        <end position="393"/>
    </location>
</feature>
<dbReference type="EMBL" id="KB933181">
    <property type="protein sequence ID" value="EON99004.1"/>
    <property type="molecule type" value="Genomic_DNA"/>
</dbReference>
<dbReference type="KEGG" id="tmn:UCRPA7_5393"/>
<evidence type="ECO:0000256" key="3">
    <source>
        <dbReference type="SAM" id="SignalP"/>
    </source>
</evidence>
<keyword evidence="2" id="KW-1133">Transmembrane helix</keyword>
<dbReference type="RefSeq" id="XP_007916131.1">
    <property type="nucleotide sequence ID" value="XM_007917940.1"/>
</dbReference>
<keyword evidence="2" id="KW-0812">Transmembrane</keyword>
<dbReference type="Gene3D" id="2.120.10.70">
    <property type="entry name" value="Fucose-specific lectin"/>
    <property type="match status" value="1"/>
</dbReference>
<feature type="region of interest" description="Disordered" evidence="1">
    <location>
        <begin position="459"/>
        <end position="483"/>
    </location>
</feature>
<feature type="transmembrane region" description="Helical" evidence="2">
    <location>
        <begin position="402"/>
        <end position="425"/>
    </location>
</feature>
<evidence type="ECO:0000313" key="5">
    <source>
        <dbReference type="Proteomes" id="UP000014074"/>
    </source>
</evidence>
<dbReference type="AlphaFoldDB" id="R8BI97"/>
<feature type="signal peptide" evidence="3">
    <location>
        <begin position="1"/>
        <end position="24"/>
    </location>
</feature>
<reference evidence="5" key="1">
    <citation type="journal article" date="2013" name="Genome Announc.">
        <title>Draft genome sequence of the ascomycete Phaeoacremonium aleophilum strain UCR-PA7, a causal agent of the esca disease complex in grapevines.</title>
        <authorList>
            <person name="Blanco-Ulate B."/>
            <person name="Rolshausen P."/>
            <person name="Cantu D."/>
        </authorList>
    </citation>
    <scope>NUCLEOTIDE SEQUENCE [LARGE SCALE GENOMIC DNA]</scope>
    <source>
        <strain evidence="5">UCR-PA7</strain>
    </source>
</reference>
<keyword evidence="3" id="KW-0732">Signal</keyword>
<dbReference type="Proteomes" id="UP000014074">
    <property type="component" value="Unassembled WGS sequence"/>
</dbReference>
<keyword evidence="5" id="KW-1185">Reference proteome</keyword>
<dbReference type="SUPFAM" id="SSF89372">
    <property type="entry name" value="Fucose-specific lectin"/>
    <property type="match status" value="1"/>
</dbReference>
<evidence type="ECO:0000256" key="1">
    <source>
        <dbReference type="SAM" id="MobiDB-lite"/>
    </source>
</evidence>
<accession>R8BI97</accession>
<dbReference type="eggNOG" id="ENOG502RVY9">
    <property type="taxonomic scope" value="Eukaryota"/>
</dbReference>
<protein>
    <recommendedName>
        <fullName evidence="6">Fucose-specific lectin</fullName>
    </recommendedName>
</protein>
<name>R8BI97_PHAM7</name>
<evidence type="ECO:0008006" key="6">
    <source>
        <dbReference type="Google" id="ProtNLM"/>
    </source>
</evidence>
<feature type="compositionally biased region" description="Low complexity" evidence="1">
    <location>
        <begin position="469"/>
        <end position="478"/>
    </location>
</feature>
<evidence type="ECO:0000256" key="2">
    <source>
        <dbReference type="SAM" id="Phobius"/>
    </source>
</evidence>
<feature type="chain" id="PRO_5004452036" description="Fucose-specific lectin" evidence="3">
    <location>
        <begin position="25"/>
        <end position="557"/>
    </location>
</feature>
<dbReference type="HOGENOM" id="CLU_028617_1_0_1"/>
<dbReference type="GeneID" id="19325943"/>
<keyword evidence="2" id="KW-0472">Membrane</keyword>
<evidence type="ECO:0000313" key="4">
    <source>
        <dbReference type="EMBL" id="EON99004.1"/>
    </source>
</evidence>